<feature type="domain" description="Peptidase S53" evidence="4">
    <location>
        <begin position="78"/>
        <end position="447"/>
    </location>
</feature>
<evidence type="ECO:0000259" key="4">
    <source>
        <dbReference type="PROSITE" id="PS51695"/>
    </source>
</evidence>
<evidence type="ECO:0000313" key="5">
    <source>
        <dbReference type="EMBL" id="QHT85173.1"/>
    </source>
</evidence>
<protein>
    <recommendedName>
        <fullName evidence="4">Peptidase S53 domain-containing protein</fullName>
    </recommendedName>
</protein>
<dbReference type="Gene3D" id="3.40.50.200">
    <property type="entry name" value="Peptidase S8/S53 domain"/>
    <property type="match status" value="1"/>
</dbReference>
<proteinExistence type="predicted"/>
<dbReference type="GO" id="GO:0004252">
    <property type="term" value="F:serine-type endopeptidase activity"/>
    <property type="evidence" value="ECO:0007669"/>
    <property type="project" value="InterPro"/>
</dbReference>
<dbReference type="AlphaFoldDB" id="A0A6C0HZ88"/>
<dbReference type="InterPro" id="IPR023828">
    <property type="entry name" value="Peptidase_S8_Ser-AS"/>
</dbReference>
<reference evidence="5" key="1">
    <citation type="journal article" date="2020" name="Nature">
        <title>Giant virus diversity and host interactions through global metagenomics.</title>
        <authorList>
            <person name="Schulz F."/>
            <person name="Roux S."/>
            <person name="Paez-Espino D."/>
            <person name="Jungbluth S."/>
            <person name="Walsh D.A."/>
            <person name="Denef V.J."/>
            <person name="McMahon K.D."/>
            <person name="Konstantinidis K.T."/>
            <person name="Eloe-Fadrosh E.A."/>
            <person name="Kyrpides N.C."/>
            <person name="Woyke T."/>
        </authorList>
    </citation>
    <scope>NUCLEOTIDE SEQUENCE</scope>
    <source>
        <strain evidence="5">GVMAG-M-3300023184-178</strain>
    </source>
</reference>
<dbReference type="PANTHER" id="PTHR14218:SF15">
    <property type="entry name" value="TRIPEPTIDYL-PEPTIDASE 1"/>
    <property type="match status" value="1"/>
</dbReference>
<dbReference type="PROSITE" id="PS51695">
    <property type="entry name" value="SEDOLISIN"/>
    <property type="match status" value="1"/>
</dbReference>
<keyword evidence="3" id="KW-0720">Serine protease</keyword>
<keyword evidence="1" id="KW-0645">Protease</keyword>
<dbReference type="InterPro" id="IPR030400">
    <property type="entry name" value="Sedolisin_dom"/>
</dbReference>
<dbReference type="InterPro" id="IPR036852">
    <property type="entry name" value="Peptidase_S8/S53_dom_sf"/>
</dbReference>
<dbReference type="CDD" id="cd04056">
    <property type="entry name" value="Peptidases_S53"/>
    <property type="match status" value="1"/>
</dbReference>
<dbReference type="GO" id="GO:0006508">
    <property type="term" value="P:proteolysis"/>
    <property type="evidence" value="ECO:0007669"/>
    <property type="project" value="UniProtKB-KW"/>
</dbReference>
<dbReference type="SUPFAM" id="SSF52743">
    <property type="entry name" value="Subtilisin-like"/>
    <property type="match status" value="1"/>
</dbReference>
<dbReference type="PROSITE" id="PS00138">
    <property type="entry name" value="SUBTILASE_SER"/>
    <property type="match status" value="1"/>
</dbReference>
<organism evidence="5">
    <name type="scientific">viral metagenome</name>
    <dbReference type="NCBI Taxonomy" id="1070528"/>
    <lineage>
        <taxon>unclassified sequences</taxon>
        <taxon>metagenomes</taxon>
        <taxon>organismal metagenomes</taxon>
    </lineage>
</organism>
<keyword evidence="2" id="KW-0378">Hydrolase</keyword>
<dbReference type="EMBL" id="MN740035">
    <property type="protein sequence ID" value="QHT85173.1"/>
    <property type="molecule type" value="Genomic_DNA"/>
</dbReference>
<sequence>MALNFMFAIKKQKRAIRQYSLPRIFYRPINSNTNQQKKDIMTPKFSIQRMTTTPIKPAATSSTISAKASINPNVPYTSYSAPQLIKLYNVPIIAPATGKRKVTIAIIIAYTYPNLKADLQTFWQSYTNFGPNSTPPTINIRTMPGATQNSGWAQEECLDVQICCSINPNANIWVVEAKSDNLADLLAAIAYATTTINADVISMSWGGSDLSSYSQYNTYFTNANKCFCASTGDSNEVSWPSVSSNIIAVGGTTLLWSPTSSSTNSRSEFTWSGAGCGYSSTMVKPTYQNQVTALSGQRNRAIPDVSLIANPQTAFNVVYAGNWYGVGGTSVSAPFFSAIISLANQQRINAGKSTLTSVYNVNAAQLTTTQPSTYTPPSNNIQQYLYKTILTNSAKYSSIFNDITIGTDVGSTATGGKTTYSTATGYDITTGIGSPNVIALCSELCNI</sequence>
<dbReference type="PANTHER" id="PTHR14218">
    <property type="entry name" value="PROTEASE S8 TRIPEPTIDYL PEPTIDASE I CLN2"/>
    <property type="match status" value="1"/>
</dbReference>
<dbReference type="GO" id="GO:0008240">
    <property type="term" value="F:tripeptidyl-peptidase activity"/>
    <property type="evidence" value="ECO:0007669"/>
    <property type="project" value="TreeGrafter"/>
</dbReference>
<dbReference type="InterPro" id="IPR050819">
    <property type="entry name" value="Tripeptidyl-peptidase_I"/>
</dbReference>
<evidence type="ECO:0000256" key="2">
    <source>
        <dbReference type="ARBA" id="ARBA00022801"/>
    </source>
</evidence>
<name>A0A6C0HZ88_9ZZZZ</name>
<accession>A0A6C0HZ88</accession>
<evidence type="ECO:0000256" key="1">
    <source>
        <dbReference type="ARBA" id="ARBA00022670"/>
    </source>
</evidence>
<evidence type="ECO:0000256" key="3">
    <source>
        <dbReference type="ARBA" id="ARBA00022825"/>
    </source>
</evidence>